<comment type="caution">
    <text evidence="1">The sequence shown here is derived from an EMBL/GenBank/DDBJ whole genome shotgun (WGS) entry which is preliminary data.</text>
</comment>
<sequence>MRSITHCHSHYRATTIDSSRFPFQRSRGAAMRRRTFIAATATVTLLPTAVACQHSRPNTSATPAPTPPPTPDAIPTAFTDTPTWPTINARTTITAVHDHYLCAEAEIKEALTLFTNGRCPVVVDVSNLTTYAVLLDQKGAWITRKVEMVARDNTDDDPKVALTTIFVGPALLDSEYAYLTLGALTLSSPSAQDTINNSYSDSTACPIVILKIRLSDGSIQNSQTVSEHYQVNSMSDLKLSFTNDQASIILTGDSSATYNSTNSAADYIALRLSTEDLSIQFDAHSILDKQNISVVIPCGQALTFPLPLETNNAIIFLTNNKYERTDDIQPIIVRDDWYYYKNSSESLVGTARHVISGQEISLEGDWENEVKGWPRIFSGQQTNITWQDQHDSPAIAVRTPGTASAALRWDGTNHEVPNGACTFGDVLYSFYGANASRSTSSRGFDITSISSGKTIFDARQGTVYSGDNGAITPWGLVVTDYFYSATSWLEDASSAPTSTAPSNPSSPTPTS</sequence>
<dbReference type="HOGENOM" id="CLU_565789_0_0_11"/>
<evidence type="ECO:0000313" key="1">
    <source>
        <dbReference type="EMBL" id="ERH19212.1"/>
    </source>
</evidence>
<reference evidence="1 2" key="1">
    <citation type="submission" date="2013-06" db="EMBL/GenBank/DDBJ databases">
        <authorList>
            <person name="Weinstock G."/>
            <person name="Sodergren E."/>
            <person name="Lobos E.A."/>
            <person name="Fulton L."/>
            <person name="Fulton R."/>
            <person name="Courtney L."/>
            <person name="Fronick C."/>
            <person name="O'Laughlin M."/>
            <person name="Godfrey J."/>
            <person name="Wilson R.M."/>
            <person name="Miner T."/>
            <person name="Farmer C."/>
            <person name="Delehaunty K."/>
            <person name="Cordes M."/>
            <person name="Minx P."/>
            <person name="Tomlinson C."/>
            <person name="Chen J."/>
            <person name="Wollam A."/>
            <person name="Pepin K.H."/>
            <person name="Bhonagiri V."/>
            <person name="Zhang X."/>
            <person name="Warren W."/>
            <person name="Mitreva M."/>
            <person name="Mardis E.R."/>
            <person name="Wilson R.K."/>
        </authorList>
    </citation>
    <scope>NUCLEOTIDE SEQUENCE [LARGE SCALE GENOMIC DNA]</scope>
    <source>
        <strain evidence="1 2">F0510</strain>
    </source>
</reference>
<evidence type="ECO:0000313" key="2">
    <source>
        <dbReference type="Proteomes" id="UP000016498"/>
    </source>
</evidence>
<accession>U1RL70</accession>
<organism evidence="1 2">
    <name type="scientific">Actinomyces johnsonii F0510</name>
    <dbReference type="NCBI Taxonomy" id="1227262"/>
    <lineage>
        <taxon>Bacteria</taxon>
        <taxon>Bacillati</taxon>
        <taxon>Actinomycetota</taxon>
        <taxon>Actinomycetes</taxon>
        <taxon>Actinomycetales</taxon>
        <taxon>Actinomycetaceae</taxon>
        <taxon>Actinomyces</taxon>
    </lineage>
</organism>
<dbReference type="Proteomes" id="UP000016498">
    <property type="component" value="Unassembled WGS sequence"/>
</dbReference>
<protein>
    <submittedName>
        <fullName evidence="1">Uncharacterized protein</fullName>
    </submittedName>
</protein>
<gene>
    <name evidence="1" type="ORF">HMPREF1549_01543</name>
</gene>
<name>U1RL70_9ACTO</name>
<dbReference type="PATRIC" id="fig|1227262.3.peg.1259"/>
<dbReference type="EMBL" id="AWSD01000154">
    <property type="protein sequence ID" value="ERH19212.1"/>
    <property type="molecule type" value="Genomic_DNA"/>
</dbReference>
<proteinExistence type="predicted"/>
<dbReference type="AlphaFoldDB" id="U1RL70"/>